<name>A0A1C6U3M4_9ACTN</name>
<dbReference type="Proteomes" id="UP000198937">
    <property type="component" value="Unassembled WGS sequence"/>
</dbReference>
<keyword evidence="4" id="KW-0645">Protease</keyword>
<feature type="transmembrane region" description="Helical" evidence="2">
    <location>
        <begin position="92"/>
        <end position="111"/>
    </location>
</feature>
<feature type="compositionally biased region" description="Basic and acidic residues" evidence="1">
    <location>
        <begin position="345"/>
        <end position="354"/>
    </location>
</feature>
<sequence>MHNQPSSLPTPAATAPHPAGPTNPPNSIGLPATGMADGPVVFHRVSRELTPRWWRSVAAVLVAFLGVLVSLTAAAVAMHVQPRLPLLGDYTLMAYSIAGVAVALPIAMLTVKTIERRPAGSVLSIAGRIRRRWLAVCLVVAVPTALAGMISGFVIEVLTHTSDVEPTPAQPSGWPGVGPYLTTVAVVAVFLVGQVTAEEYISRGVILQAIGRFFRSPWPAIGGQAVVFAALHGPGTVWGVLLVLTMGVALGWLTVVTGGIEAGIAFHLAVNFPLLLLTAAMPRLADPTANAAGAGWQTAATQGLTVAVYATIVGLLATKTPLLRLLAPRTPAVTAHQTASTTAAHHHDAQRHPSDQPQTPTRSTP</sequence>
<feature type="transmembrane region" description="Helical" evidence="2">
    <location>
        <begin position="213"/>
        <end position="231"/>
    </location>
</feature>
<keyword evidence="2" id="KW-0812">Transmembrane</keyword>
<keyword evidence="4" id="KW-0378">Hydrolase</keyword>
<feature type="region of interest" description="Disordered" evidence="1">
    <location>
        <begin position="1"/>
        <end position="30"/>
    </location>
</feature>
<dbReference type="Pfam" id="PF02517">
    <property type="entry name" value="Rce1-like"/>
    <property type="match status" value="1"/>
</dbReference>
<dbReference type="STRING" id="683228.GA0070617_0936"/>
<feature type="transmembrane region" description="Helical" evidence="2">
    <location>
        <begin position="294"/>
        <end position="317"/>
    </location>
</feature>
<keyword evidence="2" id="KW-0472">Membrane</keyword>
<evidence type="ECO:0000256" key="2">
    <source>
        <dbReference type="SAM" id="Phobius"/>
    </source>
</evidence>
<organism evidence="4 5">
    <name type="scientific">Micromonospora yangpuensis</name>
    <dbReference type="NCBI Taxonomy" id="683228"/>
    <lineage>
        <taxon>Bacteria</taxon>
        <taxon>Bacillati</taxon>
        <taxon>Actinomycetota</taxon>
        <taxon>Actinomycetes</taxon>
        <taxon>Micromonosporales</taxon>
        <taxon>Micromonosporaceae</taxon>
        <taxon>Micromonospora</taxon>
    </lineage>
</organism>
<keyword evidence="5" id="KW-1185">Reference proteome</keyword>
<proteinExistence type="predicted"/>
<dbReference type="InterPro" id="IPR003675">
    <property type="entry name" value="Rce1/LyrA-like_dom"/>
</dbReference>
<feature type="transmembrane region" description="Helical" evidence="2">
    <location>
        <begin position="237"/>
        <end position="257"/>
    </location>
</feature>
<accession>A0A1C6U3M4</accession>
<evidence type="ECO:0000313" key="4">
    <source>
        <dbReference type="EMBL" id="SCL48646.1"/>
    </source>
</evidence>
<evidence type="ECO:0000259" key="3">
    <source>
        <dbReference type="Pfam" id="PF02517"/>
    </source>
</evidence>
<feature type="transmembrane region" description="Helical" evidence="2">
    <location>
        <begin position="174"/>
        <end position="192"/>
    </location>
</feature>
<feature type="transmembrane region" description="Helical" evidence="2">
    <location>
        <begin position="57"/>
        <end position="80"/>
    </location>
</feature>
<feature type="region of interest" description="Disordered" evidence="1">
    <location>
        <begin position="334"/>
        <end position="365"/>
    </location>
</feature>
<dbReference type="EMBL" id="FMIA01000002">
    <property type="protein sequence ID" value="SCL48646.1"/>
    <property type="molecule type" value="Genomic_DNA"/>
</dbReference>
<feature type="transmembrane region" description="Helical" evidence="2">
    <location>
        <begin position="264"/>
        <end position="282"/>
    </location>
</feature>
<dbReference type="GO" id="GO:0006508">
    <property type="term" value="P:proteolysis"/>
    <property type="evidence" value="ECO:0007669"/>
    <property type="project" value="UniProtKB-KW"/>
</dbReference>
<evidence type="ECO:0000256" key="1">
    <source>
        <dbReference type="SAM" id="MobiDB-lite"/>
    </source>
</evidence>
<protein>
    <submittedName>
        <fullName evidence="4">Membrane protease YdiL, CAAX protease family</fullName>
    </submittedName>
</protein>
<gene>
    <name evidence="4" type="ORF">GA0070617_0936</name>
</gene>
<feature type="compositionally biased region" description="Low complexity" evidence="1">
    <location>
        <begin position="334"/>
        <end position="343"/>
    </location>
</feature>
<feature type="transmembrane region" description="Helical" evidence="2">
    <location>
        <begin position="132"/>
        <end position="154"/>
    </location>
</feature>
<feature type="compositionally biased region" description="Polar residues" evidence="1">
    <location>
        <begin position="355"/>
        <end position="365"/>
    </location>
</feature>
<dbReference type="RefSeq" id="WP_139135575.1">
    <property type="nucleotide sequence ID" value="NZ_BMMJ01000001.1"/>
</dbReference>
<evidence type="ECO:0000313" key="5">
    <source>
        <dbReference type="Proteomes" id="UP000198937"/>
    </source>
</evidence>
<reference evidence="4 5" key="1">
    <citation type="submission" date="2016-06" db="EMBL/GenBank/DDBJ databases">
        <authorList>
            <person name="Kjaerup R.B."/>
            <person name="Dalgaard T.S."/>
            <person name="Juul-Madsen H.R."/>
        </authorList>
    </citation>
    <scope>NUCLEOTIDE SEQUENCE [LARGE SCALE GENOMIC DNA]</scope>
    <source>
        <strain evidence="4 5">DSM 45577</strain>
    </source>
</reference>
<keyword evidence="2" id="KW-1133">Transmembrane helix</keyword>
<dbReference type="GO" id="GO:0080120">
    <property type="term" value="P:CAAX-box protein maturation"/>
    <property type="evidence" value="ECO:0007669"/>
    <property type="project" value="UniProtKB-ARBA"/>
</dbReference>
<dbReference type="GO" id="GO:0004175">
    <property type="term" value="F:endopeptidase activity"/>
    <property type="evidence" value="ECO:0007669"/>
    <property type="project" value="UniProtKB-ARBA"/>
</dbReference>
<feature type="domain" description="CAAX prenyl protease 2/Lysostaphin resistance protein A-like" evidence="3">
    <location>
        <begin position="183"/>
        <end position="272"/>
    </location>
</feature>
<dbReference type="AlphaFoldDB" id="A0A1C6U3M4"/>
<dbReference type="OrthoDB" id="2680086at2"/>